<feature type="binding site" evidence="9 12">
    <location>
        <position position="339"/>
    </location>
    <ligand>
        <name>substrate</name>
    </ligand>
</feature>
<keyword evidence="5 9" id="KW-0479">Metal-binding</keyword>
<evidence type="ECO:0000256" key="9">
    <source>
        <dbReference type="HAMAP-Rule" id="MF_01038"/>
    </source>
</evidence>
<evidence type="ECO:0000256" key="5">
    <source>
        <dbReference type="ARBA" id="ARBA00022723"/>
    </source>
</evidence>
<feature type="binding site" evidence="9 13">
    <location>
        <position position="466"/>
    </location>
    <ligand>
        <name>Mn(2+)</name>
        <dbReference type="ChEBI" id="CHEBI:29035"/>
        <label>1</label>
    </ligand>
</feature>
<protein>
    <recommendedName>
        <fullName evidence="9 10">2,3-bisphosphoglycerate-independent phosphoglycerate mutase</fullName>
        <shortName evidence="9">BPG-independent PGAM</shortName>
        <shortName evidence="9">Phosphoglyceromutase</shortName>
        <shortName evidence="9">iPGM</shortName>
        <ecNumber evidence="9 10">5.4.2.12</ecNumber>
    </recommendedName>
</protein>
<evidence type="ECO:0000256" key="1">
    <source>
        <dbReference type="ARBA" id="ARBA00000370"/>
    </source>
</evidence>
<dbReference type="Gene3D" id="3.40.720.10">
    <property type="entry name" value="Alkaline Phosphatase, subunit A"/>
    <property type="match status" value="1"/>
</dbReference>
<comment type="similarity">
    <text evidence="4 9">Belongs to the BPG-independent phosphoglycerate mutase family.</text>
</comment>
<dbReference type="AlphaFoldDB" id="A0A2M7VGC1"/>
<dbReference type="Proteomes" id="UP000230405">
    <property type="component" value="Unassembled WGS sequence"/>
</dbReference>
<evidence type="ECO:0000256" key="12">
    <source>
        <dbReference type="PIRSR" id="PIRSR001492-2"/>
    </source>
</evidence>
<sequence length="528" mass="58750">MFDSRPKPVVLIILDGWGVAAPSATNAITVAQTPNMDSYVAQYPVVNLAASGLAVGLPEGIIGSSEVGHLTMGSGQVLLQNLPLINQSIIDKSFFANEQLLAAVNWAKKNKSQLHLMGLISDAGVHSNLAHLFALLELAKQNNLTQVFIHAFLDGRDTPYNSGVEYVQQVQDKINQLGCGQIASICGRYYAMDRDNHWERTGQAYQALTRGQAKYFEHDPVVAVQNSYQRGVYDEECDPIVINRPDGQPVALVQEHDAIIFFNFRPDRGRQLTKAFTLPTFSELLERKYIPDLYFVTMTEYENDLPVEIAFSHHQEIVSLASLIAQAGWRQLHVAETEKYVHVTYFFNGRVEKEVVGEDRILISSPRVASYDMVPRMSADEIGKKVKIAIKKEQYDFIVVNFANADMVGHTGKFSAIVEAIACLDEVVGSLVEEILKLDGLTIITADHGNAEQTYDLARQQISKEHSLNLVPCYIISNELKGKTIYQGLKKDNLHTFEQRGKLSDIAPTILKVMGLKKPEQMSGQSLI</sequence>
<comment type="subunit">
    <text evidence="9">Monomer.</text>
</comment>
<dbReference type="SUPFAM" id="SSF53649">
    <property type="entry name" value="Alkaline phosphatase-like"/>
    <property type="match status" value="1"/>
</dbReference>
<comment type="pathway">
    <text evidence="3 9">Carbohydrate degradation; glycolysis; pyruvate from D-glyceraldehyde 3-phosphate: step 3/5.</text>
</comment>
<dbReference type="InterPro" id="IPR017850">
    <property type="entry name" value="Alkaline_phosphatase_core_sf"/>
</dbReference>
<feature type="binding site" evidence="9 12">
    <location>
        <begin position="265"/>
        <end position="268"/>
    </location>
    <ligand>
        <name>substrate</name>
    </ligand>
</feature>
<dbReference type="InterPro" id="IPR005995">
    <property type="entry name" value="Pgm_bpd_ind"/>
</dbReference>
<dbReference type="PIRSF" id="PIRSF001492">
    <property type="entry name" value="IPGAM"/>
    <property type="match status" value="1"/>
</dbReference>
<comment type="caution">
    <text evidence="16">The sequence shown here is derived from an EMBL/GenBank/DDBJ whole genome shotgun (WGS) entry which is preliminary data.</text>
</comment>
<name>A0A2M7VGC1_9BACT</name>
<evidence type="ECO:0000256" key="8">
    <source>
        <dbReference type="ARBA" id="ARBA00023235"/>
    </source>
</evidence>
<dbReference type="Gene3D" id="3.40.1450.10">
    <property type="entry name" value="BPG-independent phosphoglycerate mutase, domain B"/>
    <property type="match status" value="1"/>
</dbReference>
<reference evidence="17" key="1">
    <citation type="submission" date="2017-09" db="EMBL/GenBank/DDBJ databases">
        <title>Depth-based differentiation of microbial function through sediment-hosted aquifers and enrichment of novel symbionts in the deep terrestrial subsurface.</title>
        <authorList>
            <person name="Probst A.J."/>
            <person name="Ladd B."/>
            <person name="Jarett J.K."/>
            <person name="Geller-Mcgrath D.E."/>
            <person name="Sieber C.M.K."/>
            <person name="Emerson J.B."/>
            <person name="Anantharaman K."/>
            <person name="Thomas B.C."/>
            <person name="Malmstrom R."/>
            <person name="Stieglmeier M."/>
            <person name="Klingl A."/>
            <person name="Woyke T."/>
            <person name="Ryan C.M."/>
            <person name="Banfield J.F."/>
        </authorList>
    </citation>
    <scope>NUCLEOTIDE SEQUENCE [LARGE SCALE GENOMIC DNA]</scope>
</reference>
<feature type="binding site" evidence="9 12">
    <location>
        <begin position="156"/>
        <end position="157"/>
    </location>
    <ligand>
        <name>substrate</name>
    </ligand>
</feature>
<dbReference type="GO" id="GO:0030145">
    <property type="term" value="F:manganese ion binding"/>
    <property type="evidence" value="ECO:0007669"/>
    <property type="project" value="UniProtKB-UniRule"/>
</dbReference>
<dbReference type="EC" id="5.4.2.12" evidence="9 10"/>
<feature type="binding site" evidence="9 13">
    <location>
        <position position="15"/>
    </location>
    <ligand>
        <name>Mn(2+)</name>
        <dbReference type="ChEBI" id="CHEBI:29035"/>
        <label>2</label>
    </ligand>
</feature>
<dbReference type="Pfam" id="PF01676">
    <property type="entry name" value="Metalloenzyme"/>
    <property type="match status" value="1"/>
</dbReference>
<keyword evidence="8 9" id="KW-0413">Isomerase</keyword>
<keyword evidence="6 9" id="KW-0324">Glycolysis</keyword>
<proteinExistence type="inferred from homology"/>
<feature type="binding site" evidence="9 12">
    <location>
        <position position="126"/>
    </location>
    <ligand>
        <name>substrate</name>
    </ligand>
</feature>
<dbReference type="EMBL" id="PFPO01000015">
    <property type="protein sequence ID" value="PIZ99702.1"/>
    <property type="molecule type" value="Genomic_DNA"/>
</dbReference>
<dbReference type="PANTHER" id="PTHR31637:SF0">
    <property type="entry name" value="2,3-BISPHOSPHOGLYCERATE-INDEPENDENT PHOSPHOGLYCERATE MUTASE"/>
    <property type="match status" value="1"/>
</dbReference>
<feature type="binding site" evidence="9 13">
    <location>
        <position position="406"/>
    </location>
    <ligand>
        <name>Mn(2+)</name>
        <dbReference type="ChEBI" id="CHEBI:29035"/>
        <label>1</label>
    </ligand>
</feature>
<feature type="domain" description="Metalloenzyme" evidence="14">
    <location>
        <begin position="7"/>
        <end position="518"/>
    </location>
</feature>
<feature type="binding site" evidence="9 12">
    <location>
        <position position="194"/>
    </location>
    <ligand>
        <name>substrate</name>
    </ligand>
</feature>
<organism evidence="16 17">
    <name type="scientific">Candidatus Komeilibacteria bacterium CG_4_10_14_0_2_um_filter_37_10</name>
    <dbReference type="NCBI Taxonomy" id="1974470"/>
    <lineage>
        <taxon>Bacteria</taxon>
        <taxon>Candidatus Komeiliibacteriota</taxon>
    </lineage>
</organism>
<dbReference type="GO" id="GO:0006007">
    <property type="term" value="P:glucose catabolic process"/>
    <property type="evidence" value="ECO:0007669"/>
    <property type="project" value="InterPro"/>
</dbReference>
<feature type="binding site" evidence="9 13">
    <location>
        <position position="65"/>
    </location>
    <ligand>
        <name>Mn(2+)</name>
        <dbReference type="ChEBI" id="CHEBI:29035"/>
        <label>2</label>
    </ligand>
</feature>
<dbReference type="GO" id="GO:0004619">
    <property type="term" value="F:phosphoglycerate mutase activity"/>
    <property type="evidence" value="ECO:0007669"/>
    <property type="project" value="UniProtKB-UniRule"/>
</dbReference>
<evidence type="ECO:0000313" key="17">
    <source>
        <dbReference type="Proteomes" id="UP000230405"/>
    </source>
</evidence>
<evidence type="ECO:0000256" key="3">
    <source>
        <dbReference type="ARBA" id="ARBA00004798"/>
    </source>
</evidence>
<dbReference type="GO" id="GO:0005829">
    <property type="term" value="C:cytosol"/>
    <property type="evidence" value="ECO:0007669"/>
    <property type="project" value="TreeGrafter"/>
</dbReference>
<feature type="binding site" evidence="9 12">
    <location>
        <position position="188"/>
    </location>
    <ligand>
        <name>substrate</name>
    </ligand>
</feature>
<dbReference type="FunFam" id="3.40.1450.10:FF:000002">
    <property type="entry name" value="2,3-bisphosphoglycerate-independent phosphoglycerate mutase"/>
    <property type="match status" value="1"/>
</dbReference>
<evidence type="ECO:0000256" key="2">
    <source>
        <dbReference type="ARBA" id="ARBA00002315"/>
    </source>
</evidence>
<comment type="cofactor">
    <cofactor evidence="9">
        <name>Mn(2+)</name>
        <dbReference type="ChEBI" id="CHEBI:29035"/>
    </cofactor>
    <text evidence="9">Binds 2 manganese ions per subunit.</text>
</comment>
<comment type="function">
    <text evidence="2 9">Catalyzes the interconversion of 2-phosphoglycerate and 3-phosphoglycerate.</text>
</comment>
<dbReference type="InterPro" id="IPR036646">
    <property type="entry name" value="PGAM_B_sf"/>
</dbReference>
<dbReference type="SUPFAM" id="SSF64158">
    <property type="entry name" value="2,3-Bisphosphoglycerate-independent phosphoglycerate mutase, substrate-binding domain"/>
    <property type="match status" value="1"/>
</dbReference>
<evidence type="ECO:0000259" key="14">
    <source>
        <dbReference type="Pfam" id="PF01676"/>
    </source>
</evidence>
<evidence type="ECO:0000256" key="10">
    <source>
        <dbReference type="NCBIfam" id="TIGR01307"/>
    </source>
</evidence>
<dbReference type="NCBIfam" id="TIGR01307">
    <property type="entry name" value="pgm_bpd_ind"/>
    <property type="match status" value="1"/>
</dbReference>
<dbReference type="CDD" id="cd16010">
    <property type="entry name" value="iPGM"/>
    <property type="match status" value="1"/>
</dbReference>
<evidence type="ECO:0000313" key="16">
    <source>
        <dbReference type="EMBL" id="PIZ99702.1"/>
    </source>
</evidence>
<feature type="binding site" evidence="9 13">
    <location>
        <position position="448"/>
    </location>
    <ligand>
        <name>Mn(2+)</name>
        <dbReference type="ChEBI" id="CHEBI:29035"/>
        <label>2</label>
    </ligand>
</feature>
<dbReference type="PANTHER" id="PTHR31637">
    <property type="entry name" value="2,3-BISPHOSPHOGLYCERATE-INDEPENDENT PHOSPHOGLYCERATE MUTASE"/>
    <property type="match status" value="1"/>
</dbReference>
<evidence type="ECO:0000256" key="4">
    <source>
        <dbReference type="ARBA" id="ARBA00008819"/>
    </source>
</evidence>
<feature type="binding site" evidence="9 13">
    <location>
        <position position="410"/>
    </location>
    <ligand>
        <name>Mn(2+)</name>
        <dbReference type="ChEBI" id="CHEBI:29035"/>
        <label>1</label>
    </ligand>
</feature>
<dbReference type="UniPathway" id="UPA00109">
    <property type="reaction ID" value="UER00186"/>
</dbReference>
<feature type="domain" description="BPG-independent PGAM N-terminal" evidence="15">
    <location>
        <begin position="85"/>
        <end position="302"/>
    </location>
</feature>
<comment type="catalytic activity">
    <reaction evidence="1 9">
        <text>(2R)-2-phosphoglycerate = (2R)-3-phosphoglycerate</text>
        <dbReference type="Rhea" id="RHEA:15901"/>
        <dbReference type="ChEBI" id="CHEBI:58272"/>
        <dbReference type="ChEBI" id="CHEBI:58289"/>
        <dbReference type="EC" id="5.4.2.12"/>
    </reaction>
</comment>
<feature type="active site" description="Phosphoserine intermediate" evidence="9 11">
    <location>
        <position position="65"/>
    </location>
</feature>
<accession>A0A2M7VGC1</accession>
<dbReference type="Pfam" id="PF06415">
    <property type="entry name" value="iPGM_N"/>
    <property type="match status" value="1"/>
</dbReference>
<dbReference type="InterPro" id="IPR006124">
    <property type="entry name" value="Metalloenzyme"/>
</dbReference>
<feature type="binding site" evidence="9 13">
    <location>
        <position position="447"/>
    </location>
    <ligand>
        <name>Mn(2+)</name>
        <dbReference type="ChEBI" id="CHEBI:29035"/>
        <label>2</label>
    </ligand>
</feature>
<evidence type="ECO:0000259" key="15">
    <source>
        <dbReference type="Pfam" id="PF06415"/>
    </source>
</evidence>
<dbReference type="InterPro" id="IPR011258">
    <property type="entry name" value="BPG-indep_PGM_N"/>
</dbReference>
<keyword evidence="7 9" id="KW-0464">Manganese</keyword>
<evidence type="ECO:0000256" key="11">
    <source>
        <dbReference type="PIRSR" id="PIRSR001492-1"/>
    </source>
</evidence>
<evidence type="ECO:0000256" key="7">
    <source>
        <dbReference type="ARBA" id="ARBA00023211"/>
    </source>
</evidence>
<dbReference type="HAMAP" id="MF_01038">
    <property type="entry name" value="GpmI"/>
    <property type="match status" value="1"/>
</dbReference>
<dbReference type="GO" id="GO:0006096">
    <property type="term" value="P:glycolytic process"/>
    <property type="evidence" value="ECO:0007669"/>
    <property type="project" value="UniProtKB-UniRule"/>
</dbReference>
<evidence type="ECO:0000256" key="13">
    <source>
        <dbReference type="PIRSR" id="PIRSR001492-3"/>
    </source>
</evidence>
<gene>
    <name evidence="9" type="primary">gpmI</name>
    <name evidence="16" type="ORF">COX77_00790</name>
</gene>
<evidence type="ECO:0000256" key="6">
    <source>
        <dbReference type="ARBA" id="ARBA00023152"/>
    </source>
</evidence>